<dbReference type="Pfam" id="PF11367">
    <property type="entry name" value="Tail_completion_gp17"/>
    <property type="match status" value="1"/>
</dbReference>
<evidence type="ECO:0000313" key="2">
    <source>
        <dbReference type="Proteomes" id="UP000442714"/>
    </source>
</evidence>
<gene>
    <name evidence="1" type="ORF">GRI41_10340</name>
</gene>
<accession>A0A844ZTG6</accession>
<dbReference type="OrthoDB" id="7450850at2"/>
<dbReference type="Gene3D" id="3.30.2000.30">
    <property type="match status" value="1"/>
</dbReference>
<sequence>METLLRAALVDWLRNDPSLSGVLNAVEEESPVRASPPWLGIAASASIDWSTKGRAGREVRIAVELNTRGDEIAADGALVRAIEQRISALPRIQTGFEIATIVFLRARAERRERNLRAVLLEYRFRILETTSE</sequence>
<name>A0A844ZTG6_9SPHN</name>
<evidence type="ECO:0000313" key="1">
    <source>
        <dbReference type="EMBL" id="MXO91223.1"/>
    </source>
</evidence>
<dbReference type="AlphaFoldDB" id="A0A844ZTG6"/>
<comment type="caution">
    <text evidence="1">The sequence shown here is derived from an EMBL/GenBank/DDBJ whole genome shotgun (WGS) entry which is preliminary data.</text>
</comment>
<dbReference type="InterPro" id="IPR021508">
    <property type="entry name" value="Gp17-like"/>
</dbReference>
<dbReference type="EMBL" id="WTYX01000002">
    <property type="protein sequence ID" value="MXO91223.1"/>
    <property type="molecule type" value="Genomic_DNA"/>
</dbReference>
<dbReference type="InterPro" id="IPR053745">
    <property type="entry name" value="Viral_Tail_Comp_sf"/>
</dbReference>
<reference evidence="1 2" key="1">
    <citation type="submission" date="2019-12" db="EMBL/GenBank/DDBJ databases">
        <title>Genomic-based taxomic classification of the family Erythrobacteraceae.</title>
        <authorList>
            <person name="Xu L."/>
        </authorList>
    </citation>
    <scope>NUCLEOTIDE SEQUENCE [LARGE SCALE GENOMIC DNA]</scope>
    <source>
        <strain evidence="1 2">KCTC 52763</strain>
    </source>
</reference>
<dbReference type="Proteomes" id="UP000442714">
    <property type="component" value="Unassembled WGS sequence"/>
</dbReference>
<proteinExistence type="predicted"/>
<dbReference type="RefSeq" id="WP_160604929.1">
    <property type="nucleotide sequence ID" value="NZ_WTYX01000002.1"/>
</dbReference>
<organism evidence="1 2">
    <name type="scientific">Pontixanthobacter aquaemixtae</name>
    <dbReference type="NCBI Taxonomy" id="1958940"/>
    <lineage>
        <taxon>Bacteria</taxon>
        <taxon>Pseudomonadati</taxon>
        <taxon>Pseudomonadota</taxon>
        <taxon>Alphaproteobacteria</taxon>
        <taxon>Sphingomonadales</taxon>
        <taxon>Erythrobacteraceae</taxon>
        <taxon>Pontixanthobacter</taxon>
    </lineage>
</organism>
<protein>
    <submittedName>
        <fullName evidence="1">DUF3168 domain-containing protein</fullName>
    </submittedName>
</protein>
<keyword evidence="2" id="KW-1185">Reference proteome</keyword>